<sequence length="260" mass="29956">MLALISPAKTLDYETALPTDTYTQPRLLEQSQQLIDVCRKLSATEIASLMSVSEKIANLNVDRFRDWNADFDFSNARQALFAFKGDVYTGLDAYHLKDQDIDFAQQHLRMLSGLYGLLRPLDLMMPYRLEMGTKLKNARGHNLYEFWGNMITDQINQDLAEIDAKVLVNLASDEYYKSVNEKKIQAEIIKPVFLDQKNGKYKVISFYAKKARGLMARYLIENQLNQAEQLKAFDSEGYYFDAESSSNKELVFKRDEQHAS</sequence>
<dbReference type="PANTHER" id="PTHR30283:SF4">
    <property type="entry name" value="PEROXIDE STRESS RESISTANCE PROTEIN YAAA"/>
    <property type="match status" value="1"/>
</dbReference>
<reference evidence="2 3" key="1">
    <citation type="journal article" date="2016" name="Sci. Rep.">
        <title>Genomic and phenotypic characterization of the species Acinetobacter venetianus.</title>
        <authorList>
            <person name="Fondi M."/>
            <person name="Maida I."/>
            <person name="Perrin E."/>
            <person name="Orlandini V."/>
            <person name="La Torre L."/>
            <person name="Bosi E."/>
            <person name="Negroni A."/>
            <person name="Zanaroli G."/>
            <person name="Fava F."/>
            <person name="Decorosi F."/>
            <person name="Giovannetti L."/>
            <person name="Viti C."/>
            <person name="Vaneechoutte M."/>
            <person name="Dijkshoorn L."/>
            <person name="Fani R."/>
        </authorList>
    </citation>
    <scope>NUCLEOTIDE SEQUENCE [LARGE SCALE GENOMIC DNA]</scope>
    <source>
        <strain evidence="2 3">LUH5627</strain>
    </source>
</reference>
<protein>
    <recommendedName>
        <fullName evidence="1">UPF0246 protein AVENLUH5627_00999</fullName>
    </recommendedName>
</protein>
<dbReference type="EMBL" id="JRUE01000088">
    <property type="protein sequence ID" value="KXZ72564.1"/>
    <property type="molecule type" value="Genomic_DNA"/>
</dbReference>
<comment type="caution">
    <text evidence="2">The sequence shown here is derived from an EMBL/GenBank/DDBJ whole genome shotgun (WGS) entry which is preliminary data.</text>
</comment>
<dbReference type="GO" id="GO:0005829">
    <property type="term" value="C:cytosol"/>
    <property type="evidence" value="ECO:0007669"/>
    <property type="project" value="TreeGrafter"/>
</dbReference>
<dbReference type="NCBIfam" id="NF002542">
    <property type="entry name" value="PRK02101.1-3"/>
    <property type="match status" value="1"/>
</dbReference>
<dbReference type="RefSeq" id="WP_061398170.1">
    <property type="nucleotide sequence ID" value="NZ_JRUE01000088.1"/>
</dbReference>
<dbReference type="PATRIC" id="fig|52133.18.peg.1037"/>
<evidence type="ECO:0000256" key="1">
    <source>
        <dbReference type="HAMAP-Rule" id="MF_00652"/>
    </source>
</evidence>
<dbReference type="eggNOG" id="COG3022">
    <property type="taxonomic scope" value="Bacteria"/>
</dbReference>
<gene>
    <name evidence="2" type="ORF">AVENLUH5627_00999</name>
</gene>
<evidence type="ECO:0000313" key="2">
    <source>
        <dbReference type="EMBL" id="KXZ72564.1"/>
    </source>
</evidence>
<proteinExistence type="inferred from homology"/>
<accession>A0A137XKM4</accession>
<accession>A0A150I089</accession>
<dbReference type="GO" id="GO:0033194">
    <property type="term" value="P:response to hydroperoxide"/>
    <property type="evidence" value="ECO:0007669"/>
    <property type="project" value="TreeGrafter"/>
</dbReference>
<dbReference type="PANTHER" id="PTHR30283">
    <property type="entry name" value="PEROXIDE STRESS RESPONSE PROTEIN YAAA"/>
    <property type="match status" value="1"/>
</dbReference>
<dbReference type="NCBIfam" id="NF002541">
    <property type="entry name" value="PRK02101.1-1"/>
    <property type="match status" value="1"/>
</dbReference>
<organism evidence="2 3">
    <name type="scientific">Acinetobacter venetianus</name>
    <dbReference type="NCBI Taxonomy" id="52133"/>
    <lineage>
        <taxon>Bacteria</taxon>
        <taxon>Pseudomonadati</taxon>
        <taxon>Pseudomonadota</taxon>
        <taxon>Gammaproteobacteria</taxon>
        <taxon>Moraxellales</taxon>
        <taxon>Moraxellaceae</taxon>
        <taxon>Acinetobacter</taxon>
    </lineage>
</organism>
<evidence type="ECO:0000313" key="3">
    <source>
        <dbReference type="Proteomes" id="UP000075680"/>
    </source>
</evidence>
<name>A0A137XKM4_9GAMM</name>
<comment type="similarity">
    <text evidence="1">Belongs to the UPF0246 family.</text>
</comment>
<dbReference type="HAMAP" id="MF_00652">
    <property type="entry name" value="UPF0246"/>
    <property type="match status" value="1"/>
</dbReference>
<dbReference type="InterPro" id="IPR005583">
    <property type="entry name" value="YaaA"/>
</dbReference>
<dbReference type="Pfam" id="PF03883">
    <property type="entry name" value="H2O2_YaaD"/>
    <property type="match status" value="1"/>
</dbReference>
<dbReference type="AlphaFoldDB" id="A0A137XKM4"/>
<dbReference type="Proteomes" id="UP000075680">
    <property type="component" value="Unassembled WGS sequence"/>
</dbReference>